<evidence type="ECO:0000256" key="4">
    <source>
        <dbReference type="ARBA" id="ARBA00022723"/>
    </source>
</evidence>
<keyword evidence="3 6" id="KW-0808">Transferase</keyword>
<proteinExistence type="inferred from homology"/>
<dbReference type="InterPro" id="IPR008949">
    <property type="entry name" value="Isoprenoid_synthase_dom_sf"/>
</dbReference>
<evidence type="ECO:0000256" key="6">
    <source>
        <dbReference type="RuleBase" id="RU004466"/>
    </source>
</evidence>
<evidence type="ECO:0000256" key="2">
    <source>
        <dbReference type="ARBA" id="ARBA00006706"/>
    </source>
</evidence>
<comment type="similarity">
    <text evidence="2 6">Belongs to the FPP/GGPP synthase family.</text>
</comment>
<dbReference type="RefSeq" id="WP_009142583.1">
    <property type="nucleotide sequence ID" value="NZ_GL830953.1"/>
</dbReference>
<dbReference type="STRING" id="762983.HMPREF9444_00360"/>
<dbReference type="eggNOG" id="COG0142">
    <property type="taxonomic scope" value="Bacteria"/>
</dbReference>
<dbReference type="HOGENOM" id="CLU_014015_2_0_6"/>
<name>E8LI45_SUCHY</name>
<evidence type="ECO:0000256" key="5">
    <source>
        <dbReference type="ARBA" id="ARBA00022842"/>
    </source>
</evidence>
<dbReference type="PANTHER" id="PTHR12001">
    <property type="entry name" value="GERANYLGERANYL PYROPHOSPHATE SYNTHASE"/>
    <property type="match status" value="1"/>
</dbReference>
<evidence type="ECO:0000256" key="3">
    <source>
        <dbReference type="ARBA" id="ARBA00022679"/>
    </source>
</evidence>
<dbReference type="GO" id="GO:0008299">
    <property type="term" value="P:isoprenoid biosynthetic process"/>
    <property type="evidence" value="ECO:0007669"/>
    <property type="project" value="InterPro"/>
</dbReference>
<dbReference type="SUPFAM" id="SSF48576">
    <property type="entry name" value="Terpenoid synthases"/>
    <property type="match status" value="1"/>
</dbReference>
<dbReference type="GO" id="GO:0046872">
    <property type="term" value="F:metal ion binding"/>
    <property type="evidence" value="ECO:0007669"/>
    <property type="project" value="UniProtKB-KW"/>
</dbReference>
<dbReference type="InterPro" id="IPR000092">
    <property type="entry name" value="Polyprenyl_synt"/>
</dbReference>
<accession>E8LI45</accession>
<reference evidence="7 8" key="1">
    <citation type="submission" date="2011-01" db="EMBL/GenBank/DDBJ databases">
        <authorList>
            <person name="Weinstock G."/>
            <person name="Sodergren E."/>
            <person name="Clifton S."/>
            <person name="Fulton L."/>
            <person name="Fulton B."/>
            <person name="Courtney L."/>
            <person name="Fronick C."/>
            <person name="Harrison M."/>
            <person name="Strong C."/>
            <person name="Farmer C."/>
            <person name="Delahaunty K."/>
            <person name="Markovic C."/>
            <person name="Hall O."/>
            <person name="Minx P."/>
            <person name="Tomlinson C."/>
            <person name="Mitreva M."/>
            <person name="Hou S."/>
            <person name="Chen J."/>
            <person name="Wollam A."/>
            <person name="Pepin K.H."/>
            <person name="Johnson M."/>
            <person name="Bhonagiri V."/>
            <person name="Zhang X."/>
            <person name="Suruliraj S."/>
            <person name="Warren W."/>
            <person name="Chinwalla A."/>
            <person name="Mardis E.R."/>
            <person name="Wilson R.K."/>
        </authorList>
    </citation>
    <scope>NUCLEOTIDE SEQUENCE [LARGE SCALE GENOMIC DNA]</scope>
    <source>
        <strain evidence="8">DSM 22608 / JCM 16073 / KCTC 15190 / YIT 12066</strain>
    </source>
</reference>
<comment type="caution">
    <text evidence="7">The sequence shown here is derived from an EMBL/GenBank/DDBJ whole genome shotgun (WGS) entry which is preliminary data.</text>
</comment>
<dbReference type="InterPro" id="IPR033749">
    <property type="entry name" value="Polyprenyl_synt_CS"/>
</dbReference>
<comment type="cofactor">
    <cofactor evidence="1">
        <name>Mg(2+)</name>
        <dbReference type="ChEBI" id="CHEBI:18420"/>
    </cofactor>
</comment>
<sequence>MALFEALIGSEMKKVEATLVEGFSDSALEAHVNSLCLSIINAGGKRMRPALVLLASHLLPSYTDEEETAVCKLAAGVELLHTATLIHDDVIDNSLMRRGRPTLNSTSGNHVAVLAGDYMFTRCFATIKDLKKADVLSIISDTLATLVTGELDQLKNEGDVNISVEDYYTTIYCKTGALFELSASAPAVYLGEEEKYITALKNYGRYLGNAFQIIDDCLDYSSDSKTLGKNAGEDLQDKRITLPVIFALQRCSEAEKEILIKAIENADLETVISYINKYDTLKECKNAAEQSGEQAVKELNVFPENEYKQALISLVERALNRKN</sequence>
<gene>
    <name evidence="7" type="ORF">HMPREF9444_00360</name>
</gene>
<dbReference type="CDD" id="cd00685">
    <property type="entry name" value="Trans_IPPS_HT"/>
    <property type="match status" value="1"/>
</dbReference>
<protein>
    <submittedName>
        <fullName evidence="7">Polyprenyl synthetase</fullName>
    </submittedName>
</protein>
<dbReference type="Proteomes" id="UP000018458">
    <property type="component" value="Unassembled WGS sequence"/>
</dbReference>
<evidence type="ECO:0000313" key="7">
    <source>
        <dbReference type="EMBL" id="EFY07777.1"/>
    </source>
</evidence>
<evidence type="ECO:0000313" key="8">
    <source>
        <dbReference type="Proteomes" id="UP000018458"/>
    </source>
</evidence>
<keyword evidence="4" id="KW-0479">Metal-binding</keyword>
<keyword evidence="5" id="KW-0460">Magnesium</keyword>
<dbReference type="Gene3D" id="1.10.600.10">
    <property type="entry name" value="Farnesyl Diphosphate Synthase"/>
    <property type="match status" value="1"/>
</dbReference>
<dbReference type="AlphaFoldDB" id="E8LI45"/>
<dbReference type="Pfam" id="PF00348">
    <property type="entry name" value="polyprenyl_synt"/>
    <property type="match status" value="1"/>
</dbReference>
<dbReference type="OrthoDB" id="9805316at2"/>
<keyword evidence="8" id="KW-1185">Reference proteome</keyword>
<dbReference type="SFLD" id="SFLDS00005">
    <property type="entry name" value="Isoprenoid_Synthase_Type_I"/>
    <property type="match status" value="1"/>
</dbReference>
<dbReference type="PANTHER" id="PTHR12001:SF69">
    <property type="entry name" value="ALL TRANS-POLYPRENYL-DIPHOSPHATE SYNTHASE PDSS1"/>
    <property type="match status" value="1"/>
</dbReference>
<organism evidence="7 8">
    <name type="scientific">Succinatimonas hippei (strain DSM 22608 / JCM 16073 / KCTC 15190 / YIT 12066)</name>
    <dbReference type="NCBI Taxonomy" id="762983"/>
    <lineage>
        <taxon>Bacteria</taxon>
        <taxon>Pseudomonadati</taxon>
        <taxon>Pseudomonadota</taxon>
        <taxon>Gammaproteobacteria</taxon>
        <taxon>Aeromonadales</taxon>
        <taxon>Succinivibrionaceae</taxon>
        <taxon>Succinatimonas</taxon>
    </lineage>
</organism>
<evidence type="ECO:0000256" key="1">
    <source>
        <dbReference type="ARBA" id="ARBA00001946"/>
    </source>
</evidence>
<dbReference type="GO" id="GO:0004659">
    <property type="term" value="F:prenyltransferase activity"/>
    <property type="evidence" value="ECO:0007669"/>
    <property type="project" value="InterPro"/>
</dbReference>
<dbReference type="EMBL" id="AEVO01000015">
    <property type="protein sequence ID" value="EFY07777.1"/>
    <property type="molecule type" value="Genomic_DNA"/>
</dbReference>
<dbReference type="PROSITE" id="PS00723">
    <property type="entry name" value="POLYPRENYL_SYNTHASE_1"/>
    <property type="match status" value="1"/>
</dbReference>